<proteinExistence type="predicted"/>
<accession>A0A8D8RUR9</accession>
<dbReference type="AlphaFoldDB" id="A0A8D8RUR9"/>
<sequence>MEYVASKISKKELVKLLPKHNIKPEGNAETLRARLIRLLKKESTDDDFLQKPENLNDTLVEHDNQTQPDFLELSIALQASDEEQQQQQQAEQQQPEQQFQQ</sequence>
<feature type="region of interest" description="Disordered" evidence="1">
    <location>
        <begin position="77"/>
        <end position="101"/>
    </location>
</feature>
<reference evidence="2" key="1">
    <citation type="submission" date="2021-05" db="EMBL/GenBank/DDBJ databases">
        <authorList>
            <person name="Alioto T."/>
            <person name="Alioto T."/>
            <person name="Gomez Garrido J."/>
        </authorList>
    </citation>
    <scope>NUCLEOTIDE SEQUENCE</scope>
</reference>
<name>A0A8D8RUR9_9HEMI</name>
<feature type="compositionally biased region" description="Low complexity" evidence="1">
    <location>
        <begin position="85"/>
        <end position="101"/>
    </location>
</feature>
<protein>
    <recommendedName>
        <fullName evidence="3">SAP domain-containing protein</fullName>
    </recommendedName>
</protein>
<dbReference type="EMBL" id="HBUF01185735">
    <property type="protein sequence ID" value="CAG6656684.1"/>
    <property type="molecule type" value="Transcribed_RNA"/>
</dbReference>
<evidence type="ECO:0008006" key="3">
    <source>
        <dbReference type="Google" id="ProtNLM"/>
    </source>
</evidence>
<evidence type="ECO:0000313" key="2">
    <source>
        <dbReference type="EMBL" id="CAG6656686.1"/>
    </source>
</evidence>
<organism evidence="2">
    <name type="scientific">Cacopsylla melanoneura</name>
    <dbReference type="NCBI Taxonomy" id="428564"/>
    <lineage>
        <taxon>Eukaryota</taxon>
        <taxon>Metazoa</taxon>
        <taxon>Ecdysozoa</taxon>
        <taxon>Arthropoda</taxon>
        <taxon>Hexapoda</taxon>
        <taxon>Insecta</taxon>
        <taxon>Pterygota</taxon>
        <taxon>Neoptera</taxon>
        <taxon>Paraneoptera</taxon>
        <taxon>Hemiptera</taxon>
        <taxon>Sternorrhyncha</taxon>
        <taxon>Psylloidea</taxon>
        <taxon>Psyllidae</taxon>
        <taxon>Psyllinae</taxon>
        <taxon>Cacopsylla</taxon>
    </lineage>
</organism>
<evidence type="ECO:0000256" key="1">
    <source>
        <dbReference type="SAM" id="MobiDB-lite"/>
    </source>
</evidence>
<dbReference type="EMBL" id="HBUF01185737">
    <property type="protein sequence ID" value="CAG6656686.1"/>
    <property type="molecule type" value="Transcribed_RNA"/>
</dbReference>